<dbReference type="InterPro" id="IPR050204">
    <property type="entry name" value="AraC_XylS_family_regulators"/>
</dbReference>
<dbReference type="PROSITE" id="PS01124">
    <property type="entry name" value="HTH_ARAC_FAMILY_2"/>
    <property type="match status" value="1"/>
</dbReference>
<reference evidence="5 6" key="1">
    <citation type="submission" date="2017-01" db="EMBL/GenBank/DDBJ databases">
        <authorList>
            <person name="Mah S.A."/>
            <person name="Swanson W.J."/>
            <person name="Moy G.W."/>
            <person name="Vacquier V.D."/>
        </authorList>
    </citation>
    <scope>NUCLEOTIDE SEQUENCE [LARGE SCALE GENOMIC DNA]</scope>
    <source>
        <strain evidence="5 6">DSM 18014</strain>
    </source>
</reference>
<dbReference type="InterPro" id="IPR046532">
    <property type="entry name" value="DUF6597"/>
</dbReference>
<dbReference type="STRING" id="373672.SAMN05421785_101686"/>
<evidence type="ECO:0000259" key="4">
    <source>
        <dbReference type="PROSITE" id="PS01124"/>
    </source>
</evidence>
<dbReference type="EMBL" id="FTOV01000001">
    <property type="protein sequence ID" value="SIS64232.1"/>
    <property type="molecule type" value="Genomic_DNA"/>
</dbReference>
<accession>A0A1N7KRI7</accession>
<evidence type="ECO:0000256" key="2">
    <source>
        <dbReference type="ARBA" id="ARBA00023125"/>
    </source>
</evidence>
<dbReference type="Gene3D" id="1.10.10.60">
    <property type="entry name" value="Homeodomain-like"/>
    <property type="match status" value="1"/>
</dbReference>
<evidence type="ECO:0000256" key="1">
    <source>
        <dbReference type="ARBA" id="ARBA00023015"/>
    </source>
</evidence>
<dbReference type="PANTHER" id="PTHR46796:SF13">
    <property type="entry name" value="HTH-TYPE TRANSCRIPTIONAL ACTIVATOR RHAS"/>
    <property type="match status" value="1"/>
</dbReference>
<dbReference type="AlphaFoldDB" id="A0A1N7KRI7"/>
<sequence length="271" mass="31449">MNYQTFEPDQDLTAFIKCYWTLESPKEETPEKQTIVPDGCMEMIFHYGDLYKQYLDNENSIIQPRCFVIGQLNRPLEIEPTGETGIFSVRFYPEGFLPFTTIPIKEMENTAISLEKLFGKDGQEIEQQILNANSTSERIKLIEIFLLDRLTDIETIDRIIKSTVETIITANGQLPIDELSRLTKIDRKQLLRKFSSAIGLSPKQLSRTIRLQAALKMLLSDQFSNFAELAYENKYYDQVHFIKEFKEFTGSTPKEFYGNHLKMSSLFYGKD</sequence>
<keyword evidence="2" id="KW-0238">DNA-binding</keyword>
<evidence type="ECO:0000256" key="3">
    <source>
        <dbReference type="ARBA" id="ARBA00023163"/>
    </source>
</evidence>
<protein>
    <submittedName>
        <fullName evidence="5">Transcriptional regulator, AraC family</fullName>
    </submittedName>
</protein>
<dbReference type="OrthoDB" id="323290at2"/>
<keyword evidence="3" id="KW-0804">Transcription</keyword>
<dbReference type="Proteomes" id="UP000185781">
    <property type="component" value="Unassembled WGS sequence"/>
</dbReference>
<dbReference type="SUPFAM" id="SSF46689">
    <property type="entry name" value="Homeodomain-like"/>
    <property type="match status" value="1"/>
</dbReference>
<feature type="domain" description="HTH araC/xylS-type" evidence="4">
    <location>
        <begin position="154"/>
        <end position="259"/>
    </location>
</feature>
<dbReference type="SMART" id="SM00342">
    <property type="entry name" value="HTH_ARAC"/>
    <property type="match status" value="1"/>
</dbReference>
<keyword evidence="1" id="KW-0805">Transcription regulation</keyword>
<dbReference type="Pfam" id="PF12833">
    <property type="entry name" value="HTH_18"/>
    <property type="match status" value="1"/>
</dbReference>
<dbReference type="GO" id="GO:0043565">
    <property type="term" value="F:sequence-specific DNA binding"/>
    <property type="evidence" value="ECO:0007669"/>
    <property type="project" value="InterPro"/>
</dbReference>
<organism evidence="5 6">
    <name type="scientific">Chryseobacterium gambrini</name>
    <dbReference type="NCBI Taxonomy" id="373672"/>
    <lineage>
        <taxon>Bacteria</taxon>
        <taxon>Pseudomonadati</taxon>
        <taxon>Bacteroidota</taxon>
        <taxon>Flavobacteriia</taxon>
        <taxon>Flavobacteriales</taxon>
        <taxon>Weeksellaceae</taxon>
        <taxon>Chryseobacterium group</taxon>
        <taxon>Chryseobacterium</taxon>
    </lineage>
</organism>
<dbReference type="PANTHER" id="PTHR46796">
    <property type="entry name" value="HTH-TYPE TRANSCRIPTIONAL ACTIVATOR RHAS-RELATED"/>
    <property type="match status" value="1"/>
</dbReference>
<dbReference type="Pfam" id="PF20240">
    <property type="entry name" value="DUF6597"/>
    <property type="match status" value="1"/>
</dbReference>
<dbReference type="InterPro" id="IPR018060">
    <property type="entry name" value="HTH_AraC"/>
</dbReference>
<name>A0A1N7KRI7_9FLAO</name>
<evidence type="ECO:0000313" key="5">
    <source>
        <dbReference type="EMBL" id="SIS64232.1"/>
    </source>
</evidence>
<proteinExistence type="predicted"/>
<evidence type="ECO:0000313" key="6">
    <source>
        <dbReference type="Proteomes" id="UP000185781"/>
    </source>
</evidence>
<dbReference type="InterPro" id="IPR009057">
    <property type="entry name" value="Homeodomain-like_sf"/>
</dbReference>
<dbReference type="RefSeq" id="WP_076390487.1">
    <property type="nucleotide sequence ID" value="NZ_FTOV01000001.1"/>
</dbReference>
<dbReference type="GO" id="GO:0003700">
    <property type="term" value="F:DNA-binding transcription factor activity"/>
    <property type="evidence" value="ECO:0007669"/>
    <property type="project" value="InterPro"/>
</dbReference>
<gene>
    <name evidence="5" type="ORF">SAMN05421785_101686</name>
</gene>